<keyword evidence="11 12" id="KW-0407">Ion channel</keyword>
<evidence type="ECO:0000256" key="3">
    <source>
        <dbReference type="ARBA" id="ARBA00022448"/>
    </source>
</evidence>
<evidence type="ECO:0000256" key="11">
    <source>
        <dbReference type="ARBA" id="ARBA00023303"/>
    </source>
</evidence>
<proteinExistence type="inferred from homology"/>
<keyword evidence="9 13" id="KW-0472">Membrane</keyword>
<evidence type="ECO:0000256" key="5">
    <source>
        <dbReference type="ARBA" id="ARBA00022692"/>
    </source>
</evidence>
<evidence type="ECO:0000256" key="8">
    <source>
        <dbReference type="ARBA" id="ARBA00023065"/>
    </source>
</evidence>
<dbReference type="Pfam" id="PF00858">
    <property type="entry name" value="ASC"/>
    <property type="match status" value="1"/>
</dbReference>
<evidence type="ECO:0000256" key="1">
    <source>
        <dbReference type="ARBA" id="ARBA00004141"/>
    </source>
</evidence>
<comment type="similarity">
    <text evidence="2 12">Belongs to the amiloride-sensitive sodium channel (TC 1.A.6) family.</text>
</comment>
<evidence type="ECO:0000256" key="2">
    <source>
        <dbReference type="ARBA" id="ARBA00007193"/>
    </source>
</evidence>
<dbReference type="Gene3D" id="1.10.287.770">
    <property type="entry name" value="YojJ-like"/>
    <property type="match status" value="1"/>
</dbReference>
<keyword evidence="6 13" id="KW-1133">Transmembrane helix</keyword>
<evidence type="ECO:0000256" key="4">
    <source>
        <dbReference type="ARBA" id="ARBA00022461"/>
    </source>
</evidence>
<keyword evidence="8 12" id="KW-0406">Ion transport</keyword>
<keyword evidence="7" id="KW-0915">Sodium</keyword>
<accession>A0A7R8VHY9</accession>
<dbReference type="GO" id="GO:0015280">
    <property type="term" value="F:ligand-gated sodium channel activity"/>
    <property type="evidence" value="ECO:0007669"/>
    <property type="project" value="TreeGrafter"/>
</dbReference>
<organism evidence="14">
    <name type="scientific">Timema douglasi</name>
    <name type="common">Walking stick</name>
    <dbReference type="NCBI Taxonomy" id="61478"/>
    <lineage>
        <taxon>Eukaryota</taxon>
        <taxon>Metazoa</taxon>
        <taxon>Ecdysozoa</taxon>
        <taxon>Arthropoda</taxon>
        <taxon>Hexapoda</taxon>
        <taxon>Insecta</taxon>
        <taxon>Pterygota</taxon>
        <taxon>Neoptera</taxon>
        <taxon>Polyneoptera</taxon>
        <taxon>Phasmatodea</taxon>
        <taxon>Timematodea</taxon>
        <taxon>Timematoidea</taxon>
        <taxon>Timematidae</taxon>
        <taxon>Timema</taxon>
    </lineage>
</organism>
<dbReference type="PANTHER" id="PTHR11690">
    <property type="entry name" value="AMILORIDE-SENSITIVE SODIUM CHANNEL-RELATED"/>
    <property type="match status" value="1"/>
</dbReference>
<dbReference type="InterPro" id="IPR001873">
    <property type="entry name" value="ENaC"/>
</dbReference>
<sequence>MESMERFNVGDATRFGSAEILSRTCDAYRQPTLDMIMMTSRYDVRLRNVLQCDQVFLTCKFKDVPFDCCSEFRPLLSEVGLCYTFNNLVSGNLDSDYPFNGWSQLPLREAVSEDSSTQLKLEFRDRRIQVRFVPSWRHALARWATVGKRGLSTSETLPSISILAAGRSGRLSNRDIYTRSTLGELRSMPRETEVTPKAESLNSSSIDAGGLKMLNTCACMRGSTVLVHTVTGLPLYGQPSFNVNLKQQTFIQLQAVPFFADPEVKELSMNQRKCHLPHELMTSPVVTKRYSPSSCLSRCRMLRAEILCGCSPYFYPHPEQLVTHYKDFPGLPSCECLPGCEEMDFNYFDIIYTDSLRPTLVVHLSQLSLKLKRKVLYGLMDLIVGFGGIVGLFLGFSFISLYELVYFFSMRPVCNYWLRRTTCTTTTLDCLGQLALWEQQCSLYLAAPPFFPPLSYVRMYTTVKHHVAGTVGRTEVLQSRSAYTRAATARIPPLVLIQFIRRFHNFENTGILIPMKQDDHVCMEVMVSFNTGLSGPVDS</sequence>
<evidence type="ECO:0000256" key="9">
    <source>
        <dbReference type="ARBA" id="ARBA00023136"/>
    </source>
</evidence>
<evidence type="ECO:0000256" key="13">
    <source>
        <dbReference type="SAM" id="Phobius"/>
    </source>
</evidence>
<keyword evidence="4 12" id="KW-0894">Sodium channel</keyword>
<keyword evidence="5 12" id="KW-0812">Transmembrane</keyword>
<gene>
    <name evidence="14" type="ORF">TDIB3V08_LOCUS4014</name>
</gene>
<evidence type="ECO:0000256" key="10">
    <source>
        <dbReference type="ARBA" id="ARBA00023201"/>
    </source>
</evidence>
<name>A0A7R8VHY9_TIMDO</name>
<dbReference type="AlphaFoldDB" id="A0A7R8VHY9"/>
<evidence type="ECO:0000256" key="12">
    <source>
        <dbReference type="RuleBase" id="RU000679"/>
    </source>
</evidence>
<comment type="subcellular location">
    <subcellularLocation>
        <location evidence="1">Membrane</location>
        <topology evidence="1">Multi-pass membrane protein</topology>
    </subcellularLocation>
</comment>
<keyword evidence="3 12" id="KW-0813">Transport</keyword>
<reference evidence="14" key="1">
    <citation type="submission" date="2020-11" db="EMBL/GenBank/DDBJ databases">
        <authorList>
            <person name="Tran Van P."/>
        </authorList>
    </citation>
    <scope>NUCLEOTIDE SEQUENCE</scope>
</reference>
<evidence type="ECO:0000256" key="7">
    <source>
        <dbReference type="ARBA" id="ARBA00023053"/>
    </source>
</evidence>
<protein>
    <recommendedName>
        <fullName evidence="15">Sodium channel protein Nach</fullName>
    </recommendedName>
</protein>
<evidence type="ECO:0000313" key="14">
    <source>
        <dbReference type="EMBL" id="CAD7197712.1"/>
    </source>
</evidence>
<feature type="transmembrane region" description="Helical" evidence="13">
    <location>
        <begin position="375"/>
        <end position="402"/>
    </location>
</feature>
<dbReference type="GO" id="GO:0005886">
    <property type="term" value="C:plasma membrane"/>
    <property type="evidence" value="ECO:0007669"/>
    <property type="project" value="TreeGrafter"/>
</dbReference>
<evidence type="ECO:0008006" key="15">
    <source>
        <dbReference type="Google" id="ProtNLM"/>
    </source>
</evidence>
<evidence type="ECO:0000256" key="6">
    <source>
        <dbReference type="ARBA" id="ARBA00022989"/>
    </source>
</evidence>
<dbReference type="Gene3D" id="2.60.470.10">
    <property type="entry name" value="Acid-sensing ion channels like domains"/>
    <property type="match status" value="1"/>
</dbReference>
<dbReference type="EMBL" id="OA565791">
    <property type="protein sequence ID" value="CAD7197712.1"/>
    <property type="molecule type" value="Genomic_DNA"/>
</dbReference>
<keyword evidence="10 12" id="KW-0739">Sodium transport</keyword>
<dbReference type="PANTHER" id="PTHR11690:SF247">
    <property type="entry name" value="PICKPOCKET 23, ISOFORM C"/>
    <property type="match status" value="1"/>
</dbReference>